<feature type="region of interest" description="Disordered" evidence="11">
    <location>
        <begin position="1"/>
        <end position="21"/>
    </location>
</feature>
<evidence type="ECO:0000256" key="2">
    <source>
        <dbReference type="ARBA" id="ARBA00013064"/>
    </source>
</evidence>
<dbReference type="SMART" id="SM00404">
    <property type="entry name" value="PTPc_motif"/>
    <property type="match status" value="1"/>
</dbReference>
<evidence type="ECO:0000256" key="3">
    <source>
        <dbReference type="ARBA" id="ARBA00022692"/>
    </source>
</evidence>
<dbReference type="InterPro" id="IPR003595">
    <property type="entry name" value="Tyr_Pase_cat"/>
</dbReference>
<dbReference type="InterPro" id="IPR029021">
    <property type="entry name" value="Prot-tyrosine_phosphatase-like"/>
</dbReference>
<dbReference type="OrthoDB" id="8609993at2759"/>
<dbReference type="PANTHER" id="PTHR46957">
    <property type="entry name" value="CYTOKINE RECEPTOR"/>
    <property type="match status" value="1"/>
</dbReference>
<gene>
    <name evidence="14" type="ORF">AB205_0123010</name>
</gene>
<dbReference type="EMBL" id="KV926810">
    <property type="protein sequence ID" value="PIO36454.1"/>
    <property type="molecule type" value="Genomic_DNA"/>
</dbReference>
<feature type="domain" description="Tyrosine specific protein phosphatases" evidence="13">
    <location>
        <begin position="170"/>
        <end position="244"/>
    </location>
</feature>
<keyword evidence="6" id="KW-0904">Protein phosphatase</keyword>
<dbReference type="PROSITE" id="PS50056">
    <property type="entry name" value="TYR_PHOSPHATASE_2"/>
    <property type="match status" value="1"/>
</dbReference>
<evidence type="ECO:0000256" key="9">
    <source>
        <dbReference type="ARBA" id="ARBA00023180"/>
    </source>
</evidence>
<dbReference type="GO" id="GO:0004725">
    <property type="term" value="F:protein tyrosine phosphatase activity"/>
    <property type="evidence" value="ECO:0007669"/>
    <property type="project" value="UniProtKB-EC"/>
</dbReference>
<evidence type="ECO:0000259" key="12">
    <source>
        <dbReference type="PROSITE" id="PS50055"/>
    </source>
</evidence>
<keyword evidence="9" id="KW-0325">Glycoprotein</keyword>
<evidence type="ECO:0000259" key="13">
    <source>
        <dbReference type="PROSITE" id="PS50056"/>
    </source>
</evidence>
<dbReference type="PRINTS" id="PR00700">
    <property type="entry name" value="PRTYPHPHTASE"/>
</dbReference>
<reference evidence="15" key="1">
    <citation type="journal article" date="2017" name="Nat. Commun.">
        <title>The North American bullfrog draft genome provides insight into hormonal regulation of long noncoding RNA.</title>
        <authorList>
            <person name="Hammond S.A."/>
            <person name="Warren R.L."/>
            <person name="Vandervalk B.P."/>
            <person name="Kucuk E."/>
            <person name="Khan H."/>
            <person name="Gibb E.A."/>
            <person name="Pandoh P."/>
            <person name="Kirk H."/>
            <person name="Zhao Y."/>
            <person name="Jones M."/>
            <person name="Mungall A.J."/>
            <person name="Coope R."/>
            <person name="Pleasance S."/>
            <person name="Moore R.A."/>
            <person name="Holt R.A."/>
            <person name="Round J.M."/>
            <person name="Ohora S."/>
            <person name="Walle B.V."/>
            <person name="Veldhoen N."/>
            <person name="Helbing C.C."/>
            <person name="Birol I."/>
        </authorList>
    </citation>
    <scope>NUCLEOTIDE SEQUENCE [LARGE SCALE GENOMIC DNA]</scope>
</reference>
<keyword evidence="4" id="KW-0732">Signal</keyword>
<dbReference type="InterPro" id="IPR016130">
    <property type="entry name" value="Tyr_Pase_AS"/>
</dbReference>
<accession>A0A2G9S8P2</accession>
<evidence type="ECO:0000313" key="14">
    <source>
        <dbReference type="EMBL" id="PIO36454.1"/>
    </source>
</evidence>
<dbReference type="PROSITE" id="PS00383">
    <property type="entry name" value="TYR_PHOSPHATASE_1"/>
    <property type="match status" value="1"/>
</dbReference>
<dbReference type="GO" id="GO:0016020">
    <property type="term" value="C:membrane"/>
    <property type="evidence" value="ECO:0007669"/>
    <property type="project" value="UniProtKB-SubCell"/>
</dbReference>
<dbReference type="SMART" id="SM00194">
    <property type="entry name" value="PTPc"/>
    <property type="match status" value="1"/>
</dbReference>
<keyword evidence="3" id="KW-0812">Transmembrane</keyword>
<dbReference type="PROSITE" id="PS50055">
    <property type="entry name" value="TYR_PHOSPHATASE_PTP"/>
    <property type="match status" value="1"/>
</dbReference>
<dbReference type="InterPro" id="IPR050713">
    <property type="entry name" value="RTP_Phos/Ushers"/>
</dbReference>
<dbReference type="EC" id="3.1.3.48" evidence="2"/>
<dbReference type="SUPFAM" id="SSF52799">
    <property type="entry name" value="(Phosphotyrosine protein) phosphatases II"/>
    <property type="match status" value="1"/>
</dbReference>
<evidence type="ECO:0000313" key="15">
    <source>
        <dbReference type="Proteomes" id="UP000228934"/>
    </source>
</evidence>
<dbReference type="AlphaFoldDB" id="A0A2G9S8P2"/>
<comment type="subcellular location">
    <subcellularLocation>
        <location evidence="1">Membrane</location>
        <topology evidence="1">Single-pass type I membrane protein</topology>
    </subcellularLocation>
</comment>
<dbReference type="FunFam" id="3.90.190.10:FF:000009">
    <property type="entry name" value="Receptor-type tyrosine-protein phosphatase beta"/>
    <property type="match status" value="1"/>
</dbReference>
<feature type="domain" description="Tyrosine-protein phosphatase" evidence="12">
    <location>
        <begin position="14"/>
        <end position="253"/>
    </location>
</feature>
<evidence type="ECO:0000256" key="7">
    <source>
        <dbReference type="ARBA" id="ARBA00022989"/>
    </source>
</evidence>
<dbReference type="InterPro" id="IPR000387">
    <property type="entry name" value="Tyr_Pase_dom"/>
</dbReference>
<evidence type="ECO:0000256" key="6">
    <source>
        <dbReference type="ARBA" id="ARBA00022912"/>
    </source>
</evidence>
<name>A0A2G9S8P2_AQUCT</name>
<dbReference type="Gene3D" id="3.90.190.10">
    <property type="entry name" value="Protein tyrosine phosphatase superfamily"/>
    <property type="match status" value="1"/>
</dbReference>
<protein>
    <recommendedName>
        <fullName evidence="2">protein-tyrosine-phosphatase</fullName>
        <ecNumber evidence="2">3.1.3.48</ecNumber>
    </recommendedName>
</protein>
<evidence type="ECO:0000256" key="11">
    <source>
        <dbReference type="SAM" id="MobiDB-lite"/>
    </source>
</evidence>
<comment type="catalytic activity">
    <reaction evidence="10">
        <text>O-phospho-L-tyrosyl-[protein] + H2O = L-tyrosyl-[protein] + phosphate</text>
        <dbReference type="Rhea" id="RHEA:10684"/>
        <dbReference type="Rhea" id="RHEA-COMP:10136"/>
        <dbReference type="Rhea" id="RHEA-COMP:20101"/>
        <dbReference type="ChEBI" id="CHEBI:15377"/>
        <dbReference type="ChEBI" id="CHEBI:43474"/>
        <dbReference type="ChEBI" id="CHEBI:46858"/>
        <dbReference type="ChEBI" id="CHEBI:61978"/>
        <dbReference type="EC" id="3.1.3.48"/>
    </reaction>
</comment>
<evidence type="ECO:0000256" key="8">
    <source>
        <dbReference type="ARBA" id="ARBA00023136"/>
    </source>
</evidence>
<evidence type="ECO:0000256" key="10">
    <source>
        <dbReference type="ARBA" id="ARBA00051722"/>
    </source>
</evidence>
<keyword evidence="15" id="KW-1185">Reference proteome</keyword>
<dbReference type="InterPro" id="IPR000242">
    <property type="entry name" value="PTP_cat"/>
</dbReference>
<sequence>KLCTVGKRLPKTVGDHPENREKNRYTNVLPYDISRVTLSTNGNSSDDYINANFIPGFIMKKEFIAAQGPLPRTLNDFWRMVWEKDVRAIAMLTRCVELGKVKCEEYWPTRSSRKFGNLSVAASNETVLPDWTIRDFIVTNTPTKQSKQVRHFHFTAWPDHGVPKATKDLVEFRNLIREYTSCYSSPSSPILVHCSAGVGRTGTLIALDRIIKQIEAEDKVDVYGVVHDLRMHRDLMVQTESQYVFLNQCALDFINSRKAPDYDIYQNSESIYQNSESIYQNADSVYQNVTSLYPSVSRTNL</sequence>
<evidence type="ECO:0000256" key="5">
    <source>
        <dbReference type="ARBA" id="ARBA00022801"/>
    </source>
</evidence>
<feature type="non-terminal residue" evidence="14">
    <location>
        <position position="1"/>
    </location>
</feature>
<evidence type="ECO:0000256" key="4">
    <source>
        <dbReference type="ARBA" id="ARBA00022729"/>
    </source>
</evidence>
<keyword evidence="7" id="KW-1133">Transmembrane helix</keyword>
<keyword evidence="8" id="KW-0472">Membrane</keyword>
<proteinExistence type="predicted"/>
<keyword evidence="5" id="KW-0378">Hydrolase</keyword>
<evidence type="ECO:0000256" key="1">
    <source>
        <dbReference type="ARBA" id="ARBA00004479"/>
    </source>
</evidence>
<dbReference type="Pfam" id="PF00102">
    <property type="entry name" value="Y_phosphatase"/>
    <property type="match status" value="1"/>
</dbReference>
<dbReference type="Proteomes" id="UP000228934">
    <property type="component" value="Unassembled WGS sequence"/>
</dbReference>
<organism evidence="14 15">
    <name type="scientific">Aquarana catesbeiana</name>
    <name type="common">American bullfrog</name>
    <name type="synonym">Rana catesbeiana</name>
    <dbReference type="NCBI Taxonomy" id="8400"/>
    <lineage>
        <taxon>Eukaryota</taxon>
        <taxon>Metazoa</taxon>
        <taxon>Chordata</taxon>
        <taxon>Craniata</taxon>
        <taxon>Vertebrata</taxon>
        <taxon>Euteleostomi</taxon>
        <taxon>Amphibia</taxon>
        <taxon>Batrachia</taxon>
        <taxon>Anura</taxon>
        <taxon>Neobatrachia</taxon>
        <taxon>Ranoidea</taxon>
        <taxon>Ranidae</taxon>
        <taxon>Aquarana</taxon>
    </lineage>
</organism>
<dbReference type="PANTHER" id="PTHR46957:SF5">
    <property type="entry name" value="PROTEIN-TYROSINE-PHOSPHATASE"/>
    <property type="match status" value="1"/>
</dbReference>
<dbReference type="GO" id="GO:0043235">
    <property type="term" value="C:receptor complex"/>
    <property type="evidence" value="ECO:0007669"/>
    <property type="project" value="TreeGrafter"/>
</dbReference>